<accession>A0ABZ2J3V0</accession>
<dbReference type="Pfam" id="PF05175">
    <property type="entry name" value="MTS"/>
    <property type="match status" value="1"/>
</dbReference>
<comment type="similarity">
    <text evidence="5">Belongs to the protein N5-glutamine methyltransferase family. PrmC subfamily.</text>
</comment>
<dbReference type="GO" id="GO:0102559">
    <property type="term" value="F:peptide chain release factor N(5)-glutamine methyltransferase activity"/>
    <property type="evidence" value="ECO:0007669"/>
    <property type="project" value="UniProtKB-EC"/>
</dbReference>
<evidence type="ECO:0000256" key="3">
    <source>
        <dbReference type="ARBA" id="ARBA00022691"/>
    </source>
</evidence>
<comment type="catalytic activity">
    <reaction evidence="4 5">
        <text>L-glutaminyl-[peptide chain release factor] + S-adenosyl-L-methionine = N(5)-methyl-L-glutaminyl-[peptide chain release factor] + S-adenosyl-L-homocysteine + H(+)</text>
        <dbReference type="Rhea" id="RHEA:42896"/>
        <dbReference type="Rhea" id="RHEA-COMP:10271"/>
        <dbReference type="Rhea" id="RHEA-COMP:10272"/>
        <dbReference type="ChEBI" id="CHEBI:15378"/>
        <dbReference type="ChEBI" id="CHEBI:30011"/>
        <dbReference type="ChEBI" id="CHEBI:57856"/>
        <dbReference type="ChEBI" id="CHEBI:59789"/>
        <dbReference type="ChEBI" id="CHEBI:61891"/>
        <dbReference type="EC" id="2.1.1.297"/>
    </reaction>
</comment>
<feature type="domain" description="Release factor glutamine methyltransferase N-terminal" evidence="7">
    <location>
        <begin position="6"/>
        <end position="72"/>
    </location>
</feature>
<evidence type="ECO:0000259" key="6">
    <source>
        <dbReference type="Pfam" id="PF05175"/>
    </source>
</evidence>
<dbReference type="Proteomes" id="UP001375370">
    <property type="component" value="Chromosome"/>
</dbReference>
<keyword evidence="1 5" id="KW-0489">Methyltransferase</keyword>
<dbReference type="HAMAP" id="MF_02126">
    <property type="entry name" value="RF_methyltr_PrmC"/>
    <property type="match status" value="1"/>
</dbReference>
<evidence type="ECO:0000256" key="1">
    <source>
        <dbReference type="ARBA" id="ARBA00022603"/>
    </source>
</evidence>
<dbReference type="NCBIfam" id="TIGR00536">
    <property type="entry name" value="hemK_fam"/>
    <property type="match status" value="1"/>
</dbReference>
<feature type="domain" description="Methyltransferase small" evidence="6">
    <location>
        <begin position="105"/>
        <end position="187"/>
    </location>
</feature>
<dbReference type="CDD" id="cd02440">
    <property type="entry name" value="AdoMet_MTases"/>
    <property type="match status" value="1"/>
</dbReference>
<reference evidence="8 9" key="1">
    <citation type="submission" date="2024-03" db="EMBL/GenBank/DDBJ databases">
        <title>A Dehalogenimonas Isolated from Estuarine Sediments Dihaloeliminates Chlorinated Alkanes.</title>
        <authorList>
            <person name="Yang Y."/>
            <person name="Wang H."/>
        </authorList>
    </citation>
    <scope>NUCLEOTIDE SEQUENCE [LARGE SCALE GENOMIC DNA]</scope>
    <source>
        <strain evidence="8 9">W</strain>
    </source>
</reference>
<evidence type="ECO:0000256" key="2">
    <source>
        <dbReference type="ARBA" id="ARBA00022679"/>
    </source>
</evidence>
<dbReference type="Gene3D" id="1.10.8.10">
    <property type="entry name" value="DNA helicase RuvA subunit, C-terminal domain"/>
    <property type="match status" value="1"/>
</dbReference>
<feature type="binding site" evidence="5">
    <location>
        <begin position="117"/>
        <end position="121"/>
    </location>
    <ligand>
        <name>S-adenosyl-L-methionine</name>
        <dbReference type="ChEBI" id="CHEBI:59789"/>
    </ligand>
</feature>
<dbReference type="InterPro" id="IPR040758">
    <property type="entry name" value="PrmC_N"/>
</dbReference>
<evidence type="ECO:0000313" key="8">
    <source>
        <dbReference type="EMBL" id="WWX25565.1"/>
    </source>
</evidence>
<comment type="function">
    <text evidence="5">Methylates the class 1 translation termination release factors RF1/PrfA and RF2/PrfB on the glutamine residue of the universally conserved GGQ motif.</text>
</comment>
<dbReference type="InterPro" id="IPR050320">
    <property type="entry name" value="N5-glutamine_MTase"/>
</dbReference>
<dbReference type="InterPro" id="IPR029063">
    <property type="entry name" value="SAM-dependent_MTases_sf"/>
</dbReference>
<dbReference type="EMBL" id="CP146612">
    <property type="protein sequence ID" value="WWX25565.1"/>
    <property type="molecule type" value="Genomic_DNA"/>
</dbReference>
<dbReference type="PANTHER" id="PTHR18895:SF74">
    <property type="entry name" value="MTRF1L RELEASE FACTOR GLUTAMINE METHYLTRANSFERASE"/>
    <property type="match status" value="1"/>
</dbReference>
<proteinExistence type="inferred from homology"/>
<dbReference type="InterPro" id="IPR019874">
    <property type="entry name" value="RF_methyltr_PrmC"/>
</dbReference>
<dbReference type="EC" id="2.1.1.297" evidence="5"/>
<keyword evidence="9" id="KW-1185">Reference proteome</keyword>
<dbReference type="InterPro" id="IPR007848">
    <property type="entry name" value="Small_mtfrase_dom"/>
</dbReference>
<dbReference type="Gene3D" id="3.40.50.150">
    <property type="entry name" value="Vaccinia Virus protein VP39"/>
    <property type="match status" value="1"/>
</dbReference>
<keyword evidence="2 5" id="KW-0808">Transferase</keyword>
<protein>
    <recommendedName>
        <fullName evidence="5">Release factor glutamine methyltransferase</fullName>
        <shortName evidence="5">RF MTase</shortName>
        <ecNumber evidence="5">2.1.1.297</ecNumber>
    </recommendedName>
    <alternativeName>
        <fullName evidence="5">N5-glutamine methyltransferase PrmC</fullName>
    </alternativeName>
    <alternativeName>
        <fullName evidence="5">Protein-(glutamine-N5) MTase PrmC</fullName>
    </alternativeName>
    <alternativeName>
        <fullName evidence="5">Protein-glutamine N-methyltransferase PrmC</fullName>
    </alternativeName>
</protein>
<gene>
    <name evidence="5 8" type="primary">prmC</name>
    <name evidence="8" type="ORF">V8247_00925</name>
</gene>
<dbReference type="SUPFAM" id="SSF53335">
    <property type="entry name" value="S-adenosyl-L-methionine-dependent methyltransferases"/>
    <property type="match status" value="1"/>
</dbReference>
<sequence length="274" mass="29476">MNLGGLLKEAARQLTGPAADLEAEVLLRYLTGLSRAELFSRRHQPTDSRTAAAYDELIKRLKSGEPLQYITGHMEFYGLDFEVSPAVLIPRPETELLVEQALAVATDYPAPVIADIGCGSGAVAVALAKNLPKATVVATDISSAVLALAGRNADLHECHNIEFVESDLLASIITRNFDIICANLPYVPVDEAKDNRFEPQLALAGGPDGLDIIRRLVSQVAALSRKPGWLMLEFGTGQADAVKGILSQSLPGSRTDIIHDFIPLERLSVTRING</sequence>
<name>A0ABZ2J3V0_9CHLR</name>
<feature type="binding site" evidence="5">
    <location>
        <position position="140"/>
    </location>
    <ligand>
        <name>S-adenosyl-L-methionine</name>
        <dbReference type="ChEBI" id="CHEBI:59789"/>
    </ligand>
</feature>
<organism evidence="8 9">
    <name type="scientific">Candidatus Dehalogenimonas loeffleri</name>
    <dbReference type="NCBI Taxonomy" id="3127115"/>
    <lineage>
        <taxon>Bacteria</taxon>
        <taxon>Bacillati</taxon>
        <taxon>Chloroflexota</taxon>
        <taxon>Dehalococcoidia</taxon>
        <taxon>Dehalococcoidales</taxon>
        <taxon>Dehalococcoidaceae</taxon>
        <taxon>Dehalogenimonas</taxon>
    </lineage>
</organism>
<keyword evidence="3 5" id="KW-0949">S-adenosyl-L-methionine</keyword>
<evidence type="ECO:0000313" key="9">
    <source>
        <dbReference type="Proteomes" id="UP001375370"/>
    </source>
</evidence>
<evidence type="ECO:0000256" key="4">
    <source>
        <dbReference type="ARBA" id="ARBA00048391"/>
    </source>
</evidence>
<dbReference type="RefSeq" id="WP_338737843.1">
    <property type="nucleotide sequence ID" value="NZ_CP146612.1"/>
</dbReference>
<comment type="caution">
    <text evidence="5">Lacks conserved residue(s) required for the propagation of feature annotation.</text>
</comment>
<evidence type="ECO:0000256" key="5">
    <source>
        <dbReference type="HAMAP-Rule" id="MF_02126"/>
    </source>
</evidence>
<dbReference type="GO" id="GO:0032259">
    <property type="term" value="P:methylation"/>
    <property type="evidence" value="ECO:0007669"/>
    <property type="project" value="UniProtKB-KW"/>
</dbReference>
<dbReference type="Pfam" id="PF17827">
    <property type="entry name" value="PrmC_N"/>
    <property type="match status" value="1"/>
</dbReference>
<dbReference type="InterPro" id="IPR004556">
    <property type="entry name" value="HemK-like"/>
</dbReference>
<dbReference type="PANTHER" id="PTHR18895">
    <property type="entry name" value="HEMK METHYLTRANSFERASE"/>
    <property type="match status" value="1"/>
</dbReference>
<dbReference type="NCBIfam" id="TIGR03534">
    <property type="entry name" value="RF_mod_PrmC"/>
    <property type="match status" value="1"/>
</dbReference>
<evidence type="ECO:0000259" key="7">
    <source>
        <dbReference type="Pfam" id="PF17827"/>
    </source>
</evidence>
<feature type="binding site" evidence="5">
    <location>
        <position position="183"/>
    </location>
    <ligand>
        <name>S-adenosyl-L-methionine</name>
        <dbReference type="ChEBI" id="CHEBI:59789"/>
    </ligand>
</feature>